<protein>
    <recommendedName>
        <fullName evidence="1">F-box domain-containing protein</fullName>
    </recommendedName>
</protein>
<sequence>MEEVRPQLSQDELLCIFEELGAPELQTCSQVCSDWRRLARNKRLWQKILEEEPLVVAPNCRPAPWDVYSLHSRWSSGLSTDSRIGIQGLAPASLALSGSFIMGIQKASPRTFSVGTGGNSGVNIVDLGEMETYHCSVSDDGFSVFHWAYPSRESSILDESIMSFSSCGEVADIYVDQALRNGNTQALSMGNDGRIAFGLKEGSVCIVSRRWGNPTKVDYSRYGEPPICCIDARDDSMCAAGSELGDVTTVAWSTLSVNRRLIGPCDCRVSAVSTVNDKIVVGGYDHTQVGNGHRNTVIAWDVRASSRIGSFGRDVRGSGHSLLPVKSICGDRSDGRRIAVAYEDRVAIFDTRTWSCLREHHVADSEQVSAIAMNDECAVVGVTVSQEDHLPPTGHLISLSFVG</sequence>
<organism evidence="2 3">
    <name type="scientific">Rhodosorus marinus</name>
    <dbReference type="NCBI Taxonomy" id="101924"/>
    <lineage>
        <taxon>Eukaryota</taxon>
        <taxon>Rhodophyta</taxon>
        <taxon>Stylonematophyceae</taxon>
        <taxon>Stylonematales</taxon>
        <taxon>Stylonemataceae</taxon>
        <taxon>Rhodosorus</taxon>
    </lineage>
</organism>
<evidence type="ECO:0000259" key="1">
    <source>
        <dbReference type="SMART" id="SM00256"/>
    </source>
</evidence>
<comment type="caution">
    <text evidence="2">The sequence shown here is derived from an EMBL/GenBank/DDBJ whole genome shotgun (WGS) entry which is preliminary data.</text>
</comment>
<evidence type="ECO:0000313" key="3">
    <source>
        <dbReference type="Proteomes" id="UP001157974"/>
    </source>
</evidence>
<dbReference type="EMBL" id="JAMWBK010000005">
    <property type="protein sequence ID" value="KAJ8904743.1"/>
    <property type="molecule type" value="Genomic_DNA"/>
</dbReference>
<dbReference type="Gene3D" id="1.20.1280.50">
    <property type="match status" value="1"/>
</dbReference>
<gene>
    <name evidence="2" type="ORF">NDN08_001259</name>
</gene>
<dbReference type="SUPFAM" id="SSF50978">
    <property type="entry name" value="WD40 repeat-like"/>
    <property type="match status" value="1"/>
</dbReference>
<dbReference type="Proteomes" id="UP001157974">
    <property type="component" value="Unassembled WGS sequence"/>
</dbReference>
<dbReference type="SMART" id="SM00256">
    <property type="entry name" value="FBOX"/>
    <property type="match status" value="1"/>
</dbReference>
<dbReference type="Gene3D" id="2.130.10.10">
    <property type="entry name" value="YVTN repeat-like/Quinoprotein amine dehydrogenase"/>
    <property type="match status" value="1"/>
</dbReference>
<feature type="domain" description="F-box" evidence="1">
    <location>
        <begin position="8"/>
        <end position="48"/>
    </location>
</feature>
<evidence type="ECO:0000313" key="2">
    <source>
        <dbReference type="EMBL" id="KAJ8904743.1"/>
    </source>
</evidence>
<keyword evidence="3" id="KW-1185">Reference proteome</keyword>
<dbReference type="InterPro" id="IPR036322">
    <property type="entry name" value="WD40_repeat_dom_sf"/>
</dbReference>
<accession>A0AAV8UQG2</accession>
<name>A0AAV8UQG2_9RHOD</name>
<dbReference type="AlphaFoldDB" id="A0AAV8UQG2"/>
<dbReference type="SUPFAM" id="SSF81383">
    <property type="entry name" value="F-box domain"/>
    <property type="match status" value="1"/>
</dbReference>
<dbReference type="InterPro" id="IPR015943">
    <property type="entry name" value="WD40/YVTN_repeat-like_dom_sf"/>
</dbReference>
<reference evidence="2 3" key="1">
    <citation type="journal article" date="2023" name="Nat. Commun.">
        <title>Origin of minicircular mitochondrial genomes in red algae.</title>
        <authorList>
            <person name="Lee Y."/>
            <person name="Cho C.H."/>
            <person name="Lee Y.M."/>
            <person name="Park S.I."/>
            <person name="Yang J.H."/>
            <person name="West J.A."/>
            <person name="Bhattacharya D."/>
            <person name="Yoon H.S."/>
        </authorList>
    </citation>
    <scope>NUCLEOTIDE SEQUENCE [LARGE SCALE GENOMIC DNA]</scope>
    <source>
        <strain evidence="2 3">CCMP1338</strain>
        <tissue evidence="2">Whole cell</tissue>
    </source>
</reference>
<dbReference type="InterPro" id="IPR036047">
    <property type="entry name" value="F-box-like_dom_sf"/>
</dbReference>
<dbReference type="InterPro" id="IPR001810">
    <property type="entry name" value="F-box_dom"/>
</dbReference>
<dbReference type="Pfam" id="PF12937">
    <property type="entry name" value="F-box-like"/>
    <property type="match status" value="1"/>
</dbReference>
<proteinExistence type="predicted"/>